<protein>
    <recommendedName>
        <fullName evidence="3">Phosphatidylinositol diacylglycerol-lyase</fullName>
    </recommendedName>
</protein>
<dbReference type="InterPro" id="IPR017946">
    <property type="entry name" value="PLC-like_Pdiesterase_TIM-brl"/>
</dbReference>
<dbReference type="PANTHER" id="PTHR13593:SF148">
    <property type="entry name" value="PHOSPHATIDYLINOSITOL-SPECIFIC PHOSPHOLIPASE C X DOMAIN-CONTAINING PROTEIN"/>
    <property type="match status" value="1"/>
</dbReference>
<dbReference type="InterPro" id="IPR051057">
    <property type="entry name" value="PI-PLC_domain"/>
</dbReference>
<comment type="caution">
    <text evidence="1">The sequence shown here is derived from an EMBL/GenBank/DDBJ whole genome shotgun (WGS) entry which is preliminary data.</text>
</comment>
<sequence>MSQLADTVKVSQLSIPGTHDSGGFYGGDWAPFTRPFAVTQSLSLETQLNAGIRYLDIRLGGRAGYGDLAVYHGDIFENESWENDFNADKKRGFISGFRI</sequence>
<dbReference type="PANTHER" id="PTHR13593">
    <property type="match status" value="1"/>
</dbReference>
<proteinExistence type="predicted"/>
<dbReference type="Gene3D" id="3.20.20.190">
    <property type="entry name" value="Phosphatidylinositol (PI) phosphodiesterase"/>
    <property type="match status" value="1"/>
</dbReference>
<dbReference type="SUPFAM" id="SSF51695">
    <property type="entry name" value="PLC-like phosphodiesterases"/>
    <property type="match status" value="1"/>
</dbReference>
<name>A0A2B5Y2V2_9BACI</name>
<accession>A0A2B5Y2V2</accession>
<reference evidence="1 2" key="1">
    <citation type="submission" date="2017-09" db="EMBL/GenBank/DDBJ databases">
        <title>Large-scale bioinformatics analysis of Bacillus genomes uncovers conserved roles of natural products in bacterial physiology.</title>
        <authorList>
            <consortium name="Agbiome Team Llc"/>
            <person name="Bleich R.M."/>
            <person name="Grubbs K.J."/>
            <person name="Santa Maria K.C."/>
            <person name="Allen S.E."/>
            <person name="Farag S."/>
            <person name="Shank E.A."/>
            <person name="Bowers A."/>
        </authorList>
    </citation>
    <scope>NUCLEOTIDE SEQUENCE [LARGE SCALE GENOMIC DNA]</scope>
    <source>
        <strain evidence="1 2">AFS044250</strain>
    </source>
</reference>
<dbReference type="EMBL" id="NUSQ01000003">
    <property type="protein sequence ID" value="PHD74994.1"/>
    <property type="molecule type" value="Genomic_DNA"/>
</dbReference>
<dbReference type="Proteomes" id="UP000225997">
    <property type="component" value="Unassembled WGS sequence"/>
</dbReference>
<evidence type="ECO:0000313" key="1">
    <source>
        <dbReference type="EMBL" id="PHD74994.1"/>
    </source>
</evidence>
<evidence type="ECO:0008006" key="3">
    <source>
        <dbReference type="Google" id="ProtNLM"/>
    </source>
</evidence>
<gene>
    <name evidence="1" type="ORF">COF40_00435</name>
</gene>
<dbReference type="GO" id="GO:0006629">
    <property type="term" value="P:lipid metabolic process"/>
    <property type="evidence" value="ECO:0007669"/>
    <property type="project" value="InterPro"/>
</dbReference>
<dbReference type="PROSITE" id="PS50007">
    <property type="entry name" value="PIPLC_X_DOMAIN"/>
    <property type="match status" value="1"/>
</dbReference>
<organism evidence="1 2">
    <name type="scientific">Bacillus toyonensis</name>
    <dbReference type="NCBI Taxonomy" id="155322"/>
    <lineage>
        <taxon>Bacteria</taxon>
        <taxon>Bacillati</taxon>
        <taxon>Bacillota</taxon>
        <taxon>Bacilli</taxon>
        <taxon>Bacillales</taxon>
        <taxon>Bacillaceae</taxon>
        <taxon>Bacillus</taxon>
        <taxon>Bacillus cereus group</taxon>
    </lineage>
</organism>
<evidence type="ECO:0000313" key="2">
    <source>
        <dbReference type="Proteomes" id="UP000225997"/>
    </source>
</evidence>
<dbReference type="AlphaFoldDB" id="A0A2B5Y2V2"/>
<dbReference type="GO" id="GO:0008081">
    <property type="term" value="F:phosphoric diester hydrolase activity"/>
    <property type="evidence" value="ECO:0007669"/>
    <property type="project" value="InterPro"/>
</dbReference>